<organism evidence="3 4">
    <name type="scientific">Pedobacter paludis</name>
    <dbReference type="NCBI Taxonomy" id="2203212"/>
    <lineage>
        <taxon>Bacteria</taxon>
        <taxon>Pseudomonadati</taxon>
        <taxon>Bacteroidota</taxon>
        <taxon>Sphingobacteriia</taxon>
        <taxon>Sphingobacteriales</taxon>
        <taxon>Sphingobacteriaceae</taxon>
        <taxon>Pedobacter</taxon>
    </lineage>
</organism>
<dbReference type="Proteomes" id="UP000245391">
    <property type="component" value="Unassembled WGS sequence"/>
</dbReference>
<dbReference type="GO" id="GO:0008483">
    <property type="term" value="F:transaminase activity"/>
    <property type="evidence" value="ECO:0007669"/>
    <property type="project" value="UniProtKB-KW"/>
</dbReference>
<keyword evidence="3" id="KW-0808">Transferase</keyword>
<dbReference type="EMBL" id="QGNY01000007">
    <property type="protein sequence ID" value="PWS30457.1"/>
    <property type="molecule type" value="Genomic_DNA"/>
</dbReference>
<feature type="domain" description="BON" evidence="2">
    <location>
        <begin position="149"/>
        <end position="217"/>
    </location>
</feature>
<evidence type="ECO:0000256" key="1">
    <source>
        <dbReference type="ARBA" id="ARBA00022729"/>
    </source>
</evidence>
<comment type="caution">
    <text evidence="3">The sequence shown here is derived from an EMBL/GenBank/DDBJ whole genome shotgun (WGS) entry which is preliminary data.</text>
</comment>
<dbReference type="Pfam" id="PF04972">
    <property type="entry name" value="BON"/>
    <property type="match status" value="3"/>
</dbReference>
<sequence>MKTDNQIQKDVLDELKWEPLLNAAEIAVSVKDGIVTLSGEVDSYSKKLAAEHAAKRISGVKAIAQDIQVGLAPIYRKTDAEIASAVVNALKWHTAVQQEKIKIKVEDGVVRLEGQVDWEFQKNSARTAIEHLLGVKSVINLITLKPRVTSLEISRQISSAFTRNAILDAANLMVSLQGDKVVLTGTVNSFAEKEQAEHAAWSAPGVMRVESHLKVVEPEFAF</sequence>
<evidence type="ECO:0000313" key="3">
    <source>
        <dbReference type="EMBL" id="PWS30457.1"/>
    </source>
</evidence>
<accession>A0A317EX93</accession>
<dbReference type="PROSITE" id="PS50914">
    <property type="entry name" value="BON"/>
    <property type="match status" value="3"/>
</dbReference>
<dbReference type="OrthoDB" id="870892at2"/>
<dbReference type="SMART" id="SM00749">
    <property type="entry name" value="BON"/>
    <property type="match status" value="3"/>
</dbReference>
<proteinExistence type="predicted"/>
<keyword evidence="3" id="KW-0032">Aminotransferase</keyword>
<evidence type="ECO:0000313" key="4">
    <source>
        <dbReference type="Proteomes" id="UP000245391"/>
    </source>
</evidence>
<feature type="domain" description="BON" evidence="2">
    <location>
        <begin position="3"/>
        <end position="71"/>
    </location>
</feature>
<dbReference type="Gene3D" id="3.30.1340.30">
    <property type="match status" value="3"/>
</dbReference>
<protein>
    <submittedName>
        <fullName evidence="3">Ornithine aminotransferase</fullName>
    </submittedName>
</protein>
<name>A0A317EX93_9SPHI</name>
<dbReference type="InterPro" id="IPR007055">
    <property type="entry name" value="BON_dom"/>
</dbReference>
<dbReference type="PANTHER" id="PTHR34606:SF4">
    <property type="entry name" value="OUTER MEMBRANE LIPOPROTEIN DOLP"/>
    <property type="match status" value="1"/>
</dbReference>
<dbReference type="InterPro" id="IPR014004">
    <property type="entry name" value="Transpt-assoc_nodulatn_dom_bac"/>
</dbReference>
<reference evidence="4" key="1">
    <citation type="submission" date="2018-05" db="EMBL/GenBank/DDBJ databases">
        <title>Pedobacter paludis sp. nov., isolated from wetland soil.</title>
        <authorList>
            <person name="Zhang Y."/>
        </authorList>
    </citation>
    <scope>NUCLEOTIDE SEQUENCE [LARGE SCALE GENOMIC DNA]</scope>
    <source>
        <strain evidence="4">R-8</strain>
    </source>
</reference>
<dbReference type="InterPro" id="IPR051686">
    <property type="entry name" value="Lipoprotein_DolP"/>
</dbReference>
<dbReference type="RefSeq" id="WP_109931777.1">
    <property type="nucleotide sequence ID" value="NZ_QGNY01000007.1"/>
</dbReference>
<gene>
    <name evidence="3" type="ORF">DF947_18730</name>
</gene>
<feature type="domain" description="BON" evidence="2">
    <location>
        <begin position="78"/>
        <end position="146"/>
    </location>
</feature>
<keyword evidence="4" id="KW-1185">Reference proteome</keyword>
<evidence type="ECO:0000259" key="2">
    <source>
        <dbReference type="PROSITE" id="PS50914"/>
    </source>
</evidence>
<dbReference type="AlphaFoldDB" id="A0A317EX93"/>
<keyword evidence="1" id="KW-0732">Signal</keyword>
<dbReference type="PANTHER" id="PTHR34606">
    <property type="entry name" value="BON DOMAIN-CONTAINING PROTEIN"/>
    <property type="match status" value="1"/>
</dbReference>